<keyword evidence="11 14" id="KW-0675">Receptor</keyword>
<dbReference type="Gene3D" id="2.60.40.1460">
    <property type="entry name" value="Integrin domains. Chain A, domain 2"/>
    <property type="match status" value="1"/>
</dbReference>
<evidence type="ECO:0000259" key="16">
    <source>
        <dbReference type="Pfam" id="PF08441"/>
    </source>
</evidence>
<evidence type="ECO:0000256" key="7">
    <source>
        <dbReference type="ARBA" id="ARBA00022989"/>
    </source>
</evidence>
<evidence type="ECO:0000313" key="19">
    <source>
        <dbReference type="EMBL" id="CAD7090086.1"/>
    </source>
</evidence>
<dbReference type="PANTHER" id="PTHR23220:SF122">
    <property type="entry name" value="INTEGRIN ALPHA-PS1"/>
    <property type="match status" value="1"/>
</dbReference>
<keyword evidence="4 14" id="KW-0732">Signal</keyword>
<feature type="compositionally biased region" description="Polar residues" evidence="15">
    <location>
        <begin position="873"/>
        <end position="884"/>
    </location>
</feature>
<dbReference type="Gene3D" id="2.130.10.130">
    <property type="entry name" value="Integrin alpha, N-terminal"/>
    <property type="match status" value="1"/>
</dbReference>
<dbReference type="PRINTS" id="PR01185">
    <property type="entry name" value="INTEGRINA"/>
</dbReference>
<dbReference type="Gene3D" id="2.60.40.1510">
    <property type="entry name" value="ntegrin, alpha v. Chain A, domain 3"/>
    <property type="match status" value="1"/>
</dbReference>
<evidence type="ECO:0000256" key="4">
    <source>
        <dbReference type="ARBA" id="ARBA00022729"/>
    </source>
</evidence>
<dbReference type="GO" id="GO:0033627">
    <property type="term" value="P:cell adhesion mediated by integrin"/>
    <property type="evidence" value="ECO:0007669"/>
    <property type="project" value="TreeGrafter"/>
</dbReference>
<comment type="similarity">
    <text evidence="2 14">Belongs to the integrin alpha chain family.</text>
</comment>
<dbReference type="GO" id="GO:0007160">
    <property type="term" value="P:cell-matrix adhesion"/>
    <property type="evidence" value="ECO:0007669"/>
    <property type="project" value="TreeGrafter"/>
</dbReference>
<evidence type="ECO:0000256" key="9">
    <source>
        <dbReference type="ARBA" id="ARBA00023136"/>
    </source>
</evidence>
<evidence type="ECO:0000259" key="17">
    <source>
        <dbReference type="Pfam" id="PF20805"/>
    </source>
</evidence>
<keyword evidence="8 14" id="KW-0401">Integrin</keyword>
<evidence type="ECO:0000256" key="2">
    <source>
        <dbReference type="ARBA" id="ARBA00008054"/>
    </source>
</evidence>
<evidence type="ECO:0000256" key="8">
    <source>
        <dbReference type="ARBA" id="ARBA00023037"/>
    </source>
</evidence>
<keyword evidence="7 14" id="KW-1133">Transmembrane helix</keyword>
<dbReference type="InParanoid" id="A0A7R8V0X3"/>
<dbReference type="InterPro" id="IPR000413">
    <property type="entry name" value="Integrin_alpha"/>
</dbReference>
<name>A0A7R8V0X3_HERIL</name>
<dbReference type="InterPro" id="IPR032695">
    <property type="entry name" value="Integrin_dom_sf"/>
</dbReference>
<evidence type="ECO:0000256" key="10">
    <source>
        <dbReference type="ARBA" id="ARBA00023157"/>
    </source>
</evidence>
<keyword evidence="12" id="KW-0325">Glycoprotein</keyword>
<dbReference type="InterPro" id="IPR048286">
    <property type="entry name" value="Integrin_alpha_Ig-like_3"/>
</dbReference>
<evidence type="ECO:0000256" key="13">
    <source>
        <dbReference type="PROSITE-ProRule" id="PRU00803"/>
    </source>
</evidence>
<feature type="repeat" description="FG-GAP" evidence="13">
    <location>
        <begin position="299"/>
        <end position="357"/>
    </location>
</feature>
<evidence type="ECO:0008006" key="21">
    <source>
        <dbReference type="Google" id="ProtNLM"/>
    </source>
</evidence>
<dbReference type="GO" id="GO:0007229">
    <property type="term" value="P:integrin-mediated signaling pathway"/>
    <property type="evidence" value="ECO:0007669"/>
    <property type="project" value="UniProtKB-KW"/>
</dbReference>
<keyword evidence="6 14" id="KW-0130">Cell adhesion</keyword>
<dbReference type="GO" id="GO:0007157">
    <property type="term" value="P:heterophilic cell-cell adhesion via plasma membrane cell adhesion molecules"/>
    <property type="evidence" value="ECO:0007669"/>
    <property type="project" value="UniProtKB-ARBA"/>
</dbReference>
<feature type="domain" description="Integrin alpha second immunoglobulin-like" evidence="17">
    <location>
        <begin position="628"/>
        <end position="764"/>
    </location>
</feature>
<dbReference type="EMBL" id="LR899013">
    <property type="protein sequence ID" value="CAD7090086.1"/>
    <property type="molecule type" value="Genomic_DNA"/>
</dbReference>
<dbReference type="GO" id="GO:0008305">
    <property type="term" value="C:integrin complex"/>
    <property type="evidence" value="ECO:0007669"/>
    <property type="project" value="InterPro"/>
</dbReference>
<keyword evidence="20" id="KW-1185">Reference proteome</keyword>
<dbReference type="InterPro" id="IPR013519">
    <property type="entry name" value="Int_alpha_beta-p"/>
</dbReference>
<evidence type="ECO:0000256" key="12">
    <source>
        <dbReference type="ARBA" id="ARBA00023180"/>
    </source>
</evidence>
<evidence type="ECO:0000256" key="1">
    <source>
        <dbReference type="ARBA" id="ARBA00004479"/>
    </source>
</evidence>
<gene>
    <name evidence="19" type="ORF">HERILL_LOCUS12595</name>
</gene>
<dbReference type="Pfam" id="PF20806">
    <property type="entry name" value="Integrin_A_Ig_3"/>
    <property type="match status" value="1"/>
</dbReference>
<comment type="subcellular location">
    <subcellularLocation>
        <location evidence="1 14">Membrane</location>
        <topology evidence="1 14">Single-pass type I membrane protein</topology>
    </subcellularLocation>
</comment>
<keyword evidence="10" id="KW-1015">Disulfide bond</keyword>
<dbReference type="Gene3D" id="1.20.5.930">
    <property type="entry name" value="Bicelle-embedded integrin alpha(iib) transmembrane segment"/>
    <property type="match status" value="1"/>
</dbReference>
<dbReference type="Pfam" id="PF08441">
    <property type="entry name" value="Integrin_A_Ig_1"/>
    <property type="match status" value="1"/>
</dbReference>
<feature type="region of interest" description="Disordered" evidence="15">
    <location>
        <begin position="873"/>
        <end position="898"/>
    </location>
</feature>
<dbReference type="GO" id="GO:0048513">
    <property type="term" value="P:animal organ development"/>
    <property type="evidence" value="ECO:0007669"/>
    <property type="project" value="UniProtKB-ARBA"/>
</dbReference>
<feature type="signal peptide" evidence="14">
    <location>
        <begin position="1"/>
        <end position="25"/>
    </location>
</feature>
<dbReference type="InterPro" id="IPR018184">
    <property type="entry name" value="Integrin_alpha_C_CS"/>
</dbReference>
<dbReference type="InterPro" id="IPR048285">
    <property type="entry name" value="Integrin_alpha_Ig-like_2"/>
</dbReference>
<feature type="repeat" description="FG-GAP" evidence="13">
    <location>
        <begin position="183"/>
        <end position="235"/>
    </location>
</feature>
<dbReference type="SMART" id="SM00191">
    <property type="entry name" value="Int_alpha"/>
    <property type="match status" value="5"/>
</dbReference>
<proteinExistence type="inferred from homology"/>
<dbReference type="InterPro" id="IPR028994">
    <property type="entry name" value="Integrin_alpha_N"/>
</dbReference>
<evidence type="ECO:0000256" key="3">
    <source>
        <dbReference type="ARBA" id="ARBA00022692"/>
    </source>
</evidence>
<evidence type="ECO:0000313" key="20">
    <source>
        <dbReference type="Proteomes" id="UP000594454"/>
    </source>
</evidence>
<evidence type="ECO:0000256" key="6">
    <source>
        <dbReference type="ARBA" id="ARBA00022889"/>
    </source>
</evidence>
<keyword evidence="5" id="KW-0677">Repeat</keyword>
<feature type="region of interest" description="Disordered" evidence="15">
    <location>
        <begin position="911"/>
        <end position="932"/>
    </location>
</feature>
<dbReference type="Proteomes" id="UP000594454">
    <property type="component" value="Chromosome 5"/>
</dbReference>
<dbReference type="FunFam" id="1.20.5.930:FF:000001">
    <property type="entry name" value="Integrin subunit alpha V"/>
    <property type="match status" value="1"/>
</dbReference>
<dbReference type="OrthoDB" id="5317514at2759"/>
<dbReference type="GO" id="GO:0009897">
    <property type="term" value="C:external side of plasma membrane"/>
    <property type="evidence" value="ECO:0007669"/>
    <property type="project" value="TreeGrafter"/>
</dbReference>
<keyword evidence="9 14" id="KW-0472">Membrane</keyword>
<evidence type="ECO:0000256" key="11">
    <source>
        <dbReference type="ARBA" id="ARBA00023170"/>
    </source>
</evidence>
<dbReference type="FunCoup" id="A0A7R8V0X3">
    <property type="interactions" value="210"/>
</dbReference>
<feature type="repeat" description="FG-GAP" evidence="13">
    <location>
        <begin position="30"/>
        <end position="97"/>
    </location>
</feature>
<dbReference type="Pfam" id="PF01839">
    <property type="entry name" value="FG-GAP"/>
    <property type="match status" value="2"/>
</dbReference>
<dbReference type="GO" id="GO:0005178">
    <property type="term" value="F:integrin binding"/>
    <property type="evidence" value="ECO:0007669"/>
    <property type="project" value="TreeGrafter"/>
</dbReference>
<dbReference type="InterPro" id="IPR013517">
    <property type="entry name" value="FG-GAP"/>
</dbReference>
<keyword evidence="3 14" id="KW-0812">Transmembrane</keyword>
<reference evidence="19 20" key="1">
    <citation type="submission" date="2020-11" db="EMBL/GenBank/DDBJ databases">
        <authorList>
            <person name="Wallbank WR R."/>
            <person name="Pardo Diaz C."/>
            <person name="Kozak K."/>
            <person name="Martin S."/>
            <person name="Jiggins C."/>
            <person name="Moest M."/>
            <person name="Warren A I."/>
            <person name="Generalovic N T."/>
            <person name="Byers J.R.P. K."/>
            <person name="Montejo-Kovacevich G."/>
            <person name="Yen C E."/>
        </authorList>
    </citation>
    <scope>NUCLEOTIDE SEQUENCE [LARGE SCALE GENOMIC DNA]</scope>
</reference>
<feature type="compositionally biased region" description="Low complexity" evidence="15">
    <location>
        <begin position="912"/>
        <end position="932"/>
    </location>
</feature>
<dbReference type="SUPFAM" id="SSF69318">
    <property type="entry name" value="Integrin alpha N-terminal domain"/>
    <property type="match status" value="1"/>
</dbReference>
<evidence type="ECO:0000256" key="14">
    <source>
        <dbReference type="RuleBase" id="RU003762"/>
    </source>
</evidence>
<feature type="domain" description="Integrin alpha third immunoglobulin-like" evidence="18">
    <location>
        <begin position="773"/>
        <end position="1044"/>
    </location>
</feature>
<dbReference type="Gene3D" id="2.60.40.1530">
    <property type="entry name" value="ntegrin, alpha v. Chain A, domain 4"/>
    <property type="match status" value="1"/>
</dbReference>
<dbReference type="PROSITE" id="PS00242">
    <property type="entry name" value="INTEGRIN_ALPHA"/>
    <property type="match status" value="1"/>
</dbReference>
<dbReference type="GO" id="GO:0048468">
    <property type="term" value="P:cell development"/>
    <property type="evidence" value="ECO:0007669"/>
    <property type="project" value="UniProtKB-ARBA"/>
</dbReference>
<dbReference type="SUPFAM" id="SSF69179">
    <property type="entry name" value="Integrin domains"/>
    <property type="match status" value="3"/>
</dbReference>
<evidence type="ECO:0000259" key="18">
    <source>
        <dbReference type="Pfam" id="PF20806"/>
    </source>
</evidence>
<dbReference type="PANTHER" id="PTHR23220">
    <property type="entry name" value="INTEGRIN ALPHA"/>
    <property type="match status" value="1"/>
</dbReference>
<dbReference type="Pfam" id="PF20805">
    <property type="entry name" value="Integrin_A_Ig_2"/>
    <property type="match status" value="1"/>
</dbReference>
<feature type="domain" description="Integrin alpha first immunoglubulin-like" evidence="16">
    <location>
        <begin position="467"/>
        <end position="626"/>
    </location>
</feature>
<sequence>MLGPKMLVFVVLLIVAPLFNIPVQGFNLENRLPIIKYGEKEAYFGYSVAEHVVEDEETGATSKWILVGAPLGQNLQPETNHSGALYKCPITQRTNDCTQIITDGRRSFESTTDPKIEPPLFDEEIKDGQWLGVTVKSQGYGKALVCAHRYIGKERESQYGRGLCYVLDNELNFDDVYEPCKGRSTARGHEDYGYCQAGTSAALLDGDVMVLGTPGPYTWRGTIYITEIGKDYLKRDKNMYYSDHSEKNSPVDKYSYLGMAVTGGKYFRDEVAYAAGAPRSKGHGEVIIFSKSKQNPIPTIMTIKGEQFASSFGYELATADVNGDGYADLLVAAPFYFSKNEGGAVYVFQNEKYKLPTKASLKLTGKPESRFGLALANIGDINKDKCDDIAIGAPYEGDGVVYIYLGSSQGLSQKPSQVITSSDLGLKPNNILTFGISISGGIDLDGNSYPDTVIGAYKSSAVVALLARPITNIRTSIITRELENIDPNKKGCKSDPSSNTTCFSFGTCCAIKPIENSATKTLDLIYTIEAETFANMKKFSRVFFEYDNKRTNILKRRLKVQTDGRDLCTEETAYIKETTRDIQTPIKFKMSYEIVEPKLPDSGLNYLNPILDQTQAQRTFEGVFLKDCGGKDICVSELKLHSWIDLDKHDDEYAFNLGESDELRLNIQISNNADSAYEAQLFIVHQSSVAYIATGKNSTVKCDQFNETVVACNLGNPMHRGASVPISVRFDPSGLADTEKKLSFRVFANSTSELSGIKPDEKLDVQVVRKADLSMHGWASPEQSFYGGDVKGESAMEFLEDIGTVVTHKYQIYNDGPWKASHIIVRIKWPHQVANDKKQGKWLLYLEGIPTIEGSRFGQCVVDQQYVNTLNLTEKPQPEQQEMRQLNPEPYMYRPSNKSSSYSYYSEKRSSFSKFDSSNGTSRSSSESSFSSSMNRIRREIAKIIRAERLVDKDGKKTNVVTMDCDRGTAFCVDIVCNFYNMPRKSEVYINVKARLWNGTLVADYPRVDEVKIISRAKIEIPGESSTEDRPNYSVAVETQAYPELLDQVRDTSTPIWVIILGVVAGLLVLAILAFVLWKCGFFKRRRPDPMLSGSLKKNTDPENKPFL</sequence>
<protein>
    <recommendedName>
        <fullName evidence="21">Integrin alpha-PS1</fullName>
    </recommendedName>
</protein>
<evidence type="ECO:0000256" key="15">
    <source>
        <dbReference type="SAM" id="MobiDB-lite"/>
    </source>
</evidence>
<feature type="chain" id="PRO_5031601532" description="Integrin alpha-PS1" evidence="14">
    <location>
        <begin position="26"/>
        <end position="1108"/>
    </location>
</feature>
<accession>A0A7R8V0X3</accession>
<feature type="transmembrane region" description="Helical" evidence="14">
    <location>
        <begin position="1056"/>
        <end position="1078"/>
    </location>
</feature>
<evidence type="ECO:0000256" key="5">
    <source>
        <dbReference type="ARBA" id="ARBA00022737"/>
    </source>
</evidence>
<dbReference type="PROSITE" id="PS51470">
    <property type="entry name" value="FG_GAP"/>
    <property type="match status" value="4"/>
</dbReference>
<feature type="repeat" description="FG-GAP" evidence="13">
    <location>
        <begin position="358"/>
        <end position="413"/>
    </location>
</feature>
<organism evidence="19 20">
    <name type="scientific">Hermetia illucens</name>
    <name type="common">Black soldier fly</name>
    <dbReference type="NCBI Taxonomy" id="343691"/>
    <lineage>
        <taxon>Eukaryota</taxon>
        <taxon>Metazoa</taxon>
        <taxon>Ecdysozoa</taxon>
        <taxon>Arthropoda</taxon>
        <taxon>Hexapoda</taxon>
        <taxon>Insecta</taxon>
        <taxon>Pterygota</taxon>
        <taxon>Neoptera</taxon>
        <taxon>Endopterygota</taxon>
        <taxon>Diptera</taxon>
        <taxon>Brachycera</taxon>
        <taxon>Stratiomyomorpha</taxon>
        <taxon>Stratiomyidae</taxon>
        <taxon>Hermetiinae</taxon>
        <taxon>Hermetia</taxon>
    </lineage>
</organism>
<dbReference type="InterPro" id="IPR013649">
    <property type="entry name" value="Integrin_alpha_Ig-like_1"/>
</dbReference>
<dbReference type="AlphaFoldDB" id="A0A7R8V0X3"/>